<dbReference type="STRING" id="637679.GCA_001550055_03709"/>
<dbReference type="InterPro" id="IPR014862">
    <property type="entry name" value="TrwC"/>
</dbReference>
<dbReference type="Pfam" id="PF08751">
    <property type="entry name" value="TrwC"/>
    <property type="match status" value="1"/>
</dbReference>
<keyword evidence="3" id="KW-1185">Reference proteome</keyword>
<organism evidence="2 3">
    <name type="scientific">Kordiimonas lacus</name>
    <dbReference type="NCBI Taxonomy" id="637679"/>
    <lineage>
        <taxon>Bacteria</taxon>
        <taxon>Pseudomonadati</taxon>
        <taxon>Pseudomonadota</taxon>
        <taxon>Alphaproteobacteria</taxon>
        <taxon>Kordiimonadales</taxon>
        <taxon>Kordiimonadaceae</taxon>
        <taxon>Kordiimonas</taxon>
    </lineage>
</organism>
<gene>
    <name evidence="2" type="ORF">SAMN04488071_2544</name>
</gene>
<accession>A0A1G7BJ97</accession>
<dbReference type="NCBIfam" id="TIGR02686">
    <property type="entry name" value="relax_trwC"/>
    <property type="match status" value="1"/>
</dbReference>
<name>A0A1G7BJ97_9PROT</name>
<dbReference type="AlphaFoldDB" id="A0A1G7BJ97"/>
<dbReference type="InterPro" id="IPR014059">
    <property type="entry name" value="TraI/TrwC_relax"/>
</dbReference>
<dbReference type="EMBL" id="FNAK01000005">
    <property type="protein sequence ID" value="SDE27181.1"/>
    <property type="molecule type" value="Genomic_DNA"/>
</dbReference>
<protein>
    <submittedName>
        <fullName evidence="2">Conjugative relaxase domain-containing protein, TrwC/TraI family</fullName>
    </submittedName>
</protein>
<dbReference type="SUPFAM" id="SSF55464">
    <property type="entry name" value="Origin of replication-binding domain, RBD-like"/>
    <property type="match status" value="1"/>
</dbReference>
<reference evidence="2 3" key="1">
    <citation type="submission" date="2016-10" db="EMBL/GenBank/DDBJ databases">
        <authorList>
            <person name="de Groot N.N."/>
        </authorList>
    </citation>
    <scope>NUCLEOTIDE SEQUENCE [LARGE SCALE GENOMIC DNA]</scope>
    <source>
        <strain evidence="2 3">CGMCC 1.9109</strain>
    </source>
</reference>
<dbReference type="RefSeq" id="WP_068307760.1">
    <property type="nucleotide sequence ID" value="NZ_FNAK01000005.1"/>
</dbReference>
<evidence type="ECO:0000313" key="3">
    <source>
        <dbReference type="Proteomes" id="UP000183685"/>
    </source>
</evidence>
<dbReference type="NCBIfam" id="NF041492">
    <property type="entry name" value="MobF"/>
    <property type="match status" value="1"/>
</dbReference>
<dbReference type="Proteomes" id="UP000183685">
    <property type="component" value="Unassembled WGS sequence"/>
</dbReference>
<evidence type="ECO:0000259" key="1">
    <source>
        <dbReference type="Pfam" id="PF08751"/>
    </source>
</evidence>
<dbReference type="OrthoDB" id="98563at2"/>
<proteinExistence type="predicted"/>
<feature type="domain" description="TrwC relaxase" evidence="1">
    <location>
        <begin position="13"/>
        <end position="286"/>
    </location>
</feature>
<sequence>MVATISARKSISAAAKYYAHLKQDDYYTATDESGYWHGQAAKFLDLTGAVTREAFRDALNGRRPLDGELLVPSGKNSKTHQPGWDICLSAPKAVSLAWALAPDDNARRLIHEAHRKAVQTTCAEIEAKHGLCRRGKGGRKRESVAGLLFAVFDHKTSRSLCPQLHSHVFTFNMAPRKDASWGAILSKPLYQAQKEIGAAYRNHLQRELATLGLPVRSSSETLYIDGISRDAEVAFSVRRQQILDAMTQYDYARTATGFEKAALRSRQKKQSIPLPILLRAWSDRAGKIGLGRNLLKSHFEQLKRQEQKQARPSLTFNKAAIRALVKVSKRILNRSALWAEPKKLVNNAARSLVQMIKGRSLRMTLPTDRAAKNRRLRSN</sequence>
<evidence type="ECO:0000313" key="2">
    <source>
        <dbReference type="EMBL" id="SDE27181.1"/>
    </source>
</evidence>